<sequence>MSTITRHLLHKGYPLTVMAHRNREPLEALCRDGAEEAKTPADMAAQSDIVFICVKTSEQVSDIIQRSDGLLASAQTQADQHWERRRWRPRRPAWQTLWASFSKSCWRSAPRAAPTAPCWPRS</sequence>
<dbReference type="Gene3D" id="3.40.50.720">
    <property type="entry name" value="NAD(P)-binding Rossmann-like Domain"/>
    <property type="match status" value="1"/>
</dbReference>
<gene>
    <name evidence="2" type="ORF">LLY24_03020</name>
</gene>
<dbReference type="InterPro" id="IPR036291">
    <property type="entry name" value="NAD(P)-bd_dom_sf"/>
</dbReference>
<proteinExistence type="predicted"/>
<comment type="caution">
    <text evidence="2">The sequence shown here is derived from an EMBL/GenBank/DDBJ whole genome shotgun (WGS) entry which is preliminary data.</text>
</comment>
<evidence type="ECO:0000313" key="2">
    <source>
        <dbReference type="EMBL" id="MCS2608291.1"/>
    </source>
</evidence>
<organism evidence="2 3">
    <name type="scientific">Halomonas dongshanensis</name>
    <dbReference type="NCBI Taxonomy" id="2890835"/>
    <lineage>
        <taxon>Bacteria</taxon>
        <taxon>Pseudomonadati</taxon>
        <taxon>Pseudomonadota</taxon>
        <taxon>Gammaproteobacteria</taxon>
        <taxon>Oceanospirillales</taxon>
        <taxon>Halomonadaceae</taxon>
        <taxon>Halomonas</taxon>
    </lineage>
</organism>
<dbReference type="SUPFAM" id="SSF51735">
    <property type="entry name" value="NAD(P)-binding Rossmann-fold domains"/>
    <property type="match status" value="1"/>
</dbReference>
<dbReference type="EMBL" id="JAJISC010000001">
    <property type="protein sequence ID" value="MCS2608291.1"/>
    <property type="molecule type" value="Genomic_DNA"/>
</dbReference>
<protein>
    <submittedName>
        <fullName evidence="2">NAD(P)-binding domain-containing protein</fullName>
    </submittedName>
</protein>
<evidence type="ECO:0000259" key="1">
    <source>
        <dbReference type="Pfam" id="PF03446"/>
    </source>
</evidence>
<dbReference type="InterPro" id="IPR006115">
    <property type="entry name" value="6PGDH_NADP-bd"/>
</dbReference>
<reference evidence="2" key="1">
    <citation type="submission" date="2021-11" db="EMBL/GenBank/DDBJ databases">
        <title>Halomonas sp., isolated from a coastal aquaculture zone in Dongshan Bay.</title>
        <authorList>
            <person name="Lin W."/>
        </authorList>
    </citation>
    <scope>NUCLEOTIDE SEQUENCE</scope>
    <source>
        <strain evidence="2">Yzlin-01</strain>
    </source>
</reference>
<dbReference type="Pfam" id="PF03446">
    <property type="entry name" value="NAD_binding_2"/>
    <property type="match status" value="1"/>
</dbReference>
<accession>A0ABT2E9Q8</accession>
<feature type="domain" description="6-phosphogluconate dehydrogenase NADP-binding" evidence="1">
    <location>
        <begin position="4"/>
        <end position="76"/>
    </location>
</feature>
<evidence type="ECO:0000313" key="3">
    <source>
        <dbReference type="Proteomes" id="UP001165542"/>
    </source>
</evidence>
<dbReference type="Proteomes" id="UP001165542">
    <property type="component" value="Unassembled WGS sequence"/>
</dbReference>
<name>A0ABT2E9Q8_9GAMM</name>
<keyword evidence="3" id="KW-1185">Reference proteome</keyword>